<evidence type="ECO:0000256" key="1">
    <source>
        <dbReference type="SAM" id="MobiDB-lite"/>
    </source>
</evidence>
<comment type="caution">
    <text evidence="2">The sequence shown here is derived from an EMBL/GenBank/DDBJ whole genome shotgun (WGS) entry which is preliminary data.</text>
</comment>
<gene>
    <name evidence="2" type="ORF">EVAR_92577_1</name>
</gene>
<protein>
    <submittedName>
        <fullName evidence="2">Uncharacterized protein</fullName>
    </submittedName>
</protein>
<organism evidence="2 3">
    <name type="scientific">Eumeta variegata</name>
    <name type="common">Bagworm moth</name>
    <name type="synonym">Eumeta japonica</name>
    <dbReference type="NCBI Taxonomy" id="151549"/>
    <lineage>
        <taxon>Eukaryota</taxon>
        <taxon>Metazoa</taxon>
        <taxon>Ecdysozoa</taxon>
        <taxon>Arthropoda</taxon>
        <taxon>Hexapoda</taxon>
        <taxon>Insecta</taxon>
        <taxon>Pterygota</taxon>
        <taxon>Neoptera</taxon>
        <taxon>Endopterygota</taxon>
        <taxon>Lepidoptera</taxon>
        <taxon>Glossata</taxon>
        <taxon>Ditrysia</taxon>
        <taxon>Tineoidea</taxon>
        <taxon>Psychidae</taxon>
        <taxon>Oiketicinae</taxon>
        <taxon>Eumeta</taxon>
    </lineage>
</organism>
<feature type="compositionally biased region" description="Basic residues" evidence="1">
    <location>
        <begin position="82"/>
        <end position="92"/>
    </location>
</feature>
<evidence type="ECO:0000313" key="2">
    <source>
        <dbReference type="EMBL" id="GBP06588.1"/>
    </source>
</evidence>
<keyword evidence="3" id="KW-1185">Reference proteome</keyword>
<proteinExistence type="predicted"/>
<sequence length="105" mass="11434">MKATEKISDGASTPAGGAIGAVGVSITTSLFTAVRRPHLAFVSIRRDVTSAVLRSRARSVAGRRRQWARSSYLGRNANKLPRLPRKQKKMSRGSKNELAETKKCP</sequence>
<feature type="compositionally biased region" description="Basic and acidic residues" evidence="1">
    <location>
        <begin position="94"/>
        <end position="105"/>
    </location>
</feature>
<dbReference type="AlphaFoldDB" id="A0A4C1SZG9"/>
<evidence type="ECO:0000313" key="3">
    <source>
        <dbReference type="Proteomes" id="UP000299102"/>
    </source>
</evidence>
<feature type="region of interest" description="Disordered" evidence="1">
    <location>
        <begin position="72"/>
        <end position="105"/>
    </location>
</feature>
<reference evidence="2 3" key="1">
    <citation type="journal article" date="2019" name="Commun. Biol.">
        <title>The bagworm genome reveals a unique fibroin gene that provides high tensile strength.</title>
        <authorList>
            <person name="Kono N."/>
            <person name="Nakamura H."/>
            <person name="Ohtoshi R."/>
            <person name="Tomita M."/>
            <person name="Numata K."/>
            <person name="Arakawa K."/>
        </authorList>
    </citation>
    <scope>NUCLEOTIDE SEQUENCE [LARGE SCALE GENOMIC DNA]</scope>
</reference>
<accession>A0A4C1SZG9</accession>
<name>A0A4C1SZG9_EUMVA</name>
<dbReference type="EMBL" id="BGZK01000023">
    <property type="protein sequence ID" value="GBP06588.1"/>
    <property type="molecule type" value="Genomic_DNA"/>
</dbReference>
<dbReference type="Proteomes" id="UP000299102">
    <property type="component" value="Unassembled WGS sequence"/>
</dbReference>